<protein>
    <submittedName>
        <fullName evidence="2">DUF4365 domain-containing protein</fullName>
    </submittedName>
</protein>
<dbReference type="EMBL" id="SMTL01000002">
    <property type="protein sequence ID" value="TDK37566.1"/>
    <property type="molecule type" value="Genomic_DNA"/>
</dbReference>
<name>A0A4R5UKY8_9HYPH</name>
<dbReference type="RefSeq" id="WP_133316334.1">
    <property type="nucleotide sequence ID" value="NZ_SMTL01000002.1"/>
</dbReference>
<reference evidence="2 3" key="1">
    <citation type="submission" date="2019-03" db="EMBL/GenBank/DDBJ databases">
        <title>Rhizobium sp. nov., an bacterium isolated from biocrust in Mu Us Desert.</title>
        <authorList>
            <person name="Lixiong L."/>
        </authorList>
    </citation>
    <scope>NUCLEOTIDE SEQUENCE [LARGE SCALE GENOMIC DNA]</scope>
    <source>
        <strain evidence="2 3">SPY-1</strain>
    </source>
</reference>
<evidence type="ECO:0000313" key="3">
    <source>
        <dbReference type="Proteomes" id="UP000295238"/>
    </source>
</evidence>
<dbReference type="Proteomes" id="UP000295238">
    <property type="component" value="Unassembled WGS sequence"/>
</dbReference>
<sequence>MPARTRSQKIGDKGQNQVREQVDAHPHWMCRFQDLDYGVDFEAEYAPAEGEGQRPAGKLLKLQVKATESADVRGQVVHVVLERSFLSYALQFRLPVILVHVDVTTRSAWWLWLQSWALEHEERLTSSPDNATITVHIPLHRTLETGLDHELIDVVSGKHASAVVLALRELADVAASDGQQIKLFRGVLALLDDIEAPNRLRTAEKIIELLVGLGSNPGLWQTSQLIPQIVATVERLGDMFSQDQVLRLVLRYDSYSRAGLEGLATFYDCWPEQARAMDLTSAFRDADVEEVAWYCSAREHYADLSGYQLVMRFSNGALPQIHFGKFQLRDDDDLSYRLLTKYPTRGSSILLDNLIWAETQAPEVSCS</sequence>
<dbReference type="Pfam" id="PF14280">
    <property type="entry name" value="DUF4365"/>
    <property type="match status" value="1"/>
</dbReference>
<evidence type="ECO:0000259" key="1">
    <source>
        <dbReference type="Pfam" id="PF14280"/>
    </source>
</evidence>
<accession>A0A4R5UKY8</accession>
<dbReference type="AlphaFoldDB" id="A0A4R5UKY8"/>
<organism evidence="2 3">
    <name type="scientific">Rhizobium deserti</name>
    <dbReference type="NCBI Taxonomy" id="2547961"/>
    <lineage>
        <taxon>Bacteria</taxon>
        <taxon>Pseudomonadati</taxon>
        <taxon>Pseudomonadota</taxon>
        <taxon>Alphaproteobacteria</taxon>
        <taxon>Hyphomicrobiales</taxon>
        <taxon>Rhizobiaceae</taxon>
        <taxon>Rhizobium/Agrobacterium group</taxon>
        <taxon>Rhizobium</taxon>
    </lineage>
</organism>
<keyword evidence="3" id="KW-1185">Reference proteome</keyword>
<feature type="domain" description="DUF4365" evidence="1">
    <location>
        <begin position="14"/>
        <end position="144"/>
    </location>
</feature>
<evidence type="ECO:0000313" key="2">
    <source>
        <dbReference type="EMBL" id="TDK37566.1"/>
    </source>
</evidence>
<proteinExistence type="predicted"/>
<dbReference type="OrthoDB" id="1452892at2"/>
<gene>
    <name evidence="2" type="ORF">E2F50_12025</name>
</gene>
<comment type="caution">
    <text evidence="2">The sequence shown here is derived from an EMBL/GenBank/DDBJ whole genome shotgun (WGS) entry which is preliminary data.</text>
</comment>
<dbReference type="InterPro" id="IPR025375">
    <property type="entry name" value="DUF4365"/>
</dbReference>